<reference evidence="1 2" key="1">
    <citation type="submission" date="2015-12" db="EMBL/GenBank/DDBJ databases">
        <title>Complete genome of Lacimicrobium alkaliphilum KCTC 32984.</title>
        <authorList>
            <person name="Kim S.-G."/>
            <person name="Lee Y.-J."/>
        </authorList>
    </citation>
    <scope>NUCLEOTIDE SEQUENCE [LARGE SCALE GENOMIC DNA]</scope>
    <source>
        <strain evidence="1 2">YelD216</strain>
    </source>
</reference>
<evidence type="ECO:0008006" key="3">
    <source>
        <dbReference type="Google" id="ProtNLM"/>
    </source>
</evidence>
<dbReference type="RefSeq" id="WP_062477358.1">
    <property type="nucleotide sequence ID" value="NZ_CP013650.1"/>
</dbReference>
<sequence length="91" mass="10657">MTEQQFIAYIEEIEQHFHQTVAEGSEQELFVSSYLNGHFDLMVSRALNLGIYSTEALDKAVRESLQQAFDNKELEPDDQQQVIRLWQRLNP</sequence>
<accession>A0A0U3A9N0</accession>
<dbReference type="InterPro" id="IPR014987">
    <property type="entry name" value="UPF_YfcL"/>
</dbReference>
<dbReference type="AlphaFoldDB" id="A0A0U3A9N0"/>
<protein>
    <recommendedName>
        <fullName evidence="3">YfcL protein</fullName>
    </recommendedName>
</protein>
<proteinExistence type="predicted"/>
<evidence type="ECO:0000313" key="2">
    <source>
        <dbReference type="Proteomes" id="UP000068447"/>
    </source>
</evidence>
<name>A0A0U3A9N0_9ALTE</name>
<gene>
    <name evidence="1" type="ORF">AT746_05095</name>
</gene>
<dbReference type="EMBL" id="CP013650">
    <property type="protein sequence ID" value="ALS97710.1"/>
    <property type="molecule type" value="Genomic_DNA"/>
</dbReference>
<dbReference type="Pfam" id="PF08891">
    <property type="entry name" value="YfcL"/>
    <property type="match status" value="1"/>
</dbReference>
<dbReference type="STRING" id="1526571.AT746_05095"/>
<dbReference type="KEGG" id="lal:AT746_05095"/>
<evidence type="ECO:0000313" key="1">
    <source>
        <dbReference type="EMBL" id="ALS97710.1"/>
    </source>
</evidence>
<organism evidence="1 2">
    <name type="scientific">Lacimicrobium alkaliphilum</name>
    <dbReference type="NCBI Taxonomy" id="1526571"/>
    <lineage>
        <taxon>Bacteria</taxon>
        <taxon>Pseudomonadati</taxon>
        <taxon>Pseudomonadota</taxon>
        <taxon>Gammaproteobacteria</taxon>
        <taxon>Alteromonadales</taxon>
        <taxon>Alteromonadaceae</taxon>
        <taxon>Lacimicrobium</taxon>
    </lineage>
</organism>
<dbReference type="Proteomes" id="UP000068447">
    <property type="component" value="Chromosome"/>
</dbReference>
<keyword evidence="2" id="KW-1185">Reference proteome</keyword>
<dbReference type="OrthoDB" id="5600394at2"/>